<dbReference type="EMBL" id="QGMG01001121">
    <property type="protein sequence ID" value="TVY50472.1"/>
    <property type="molecule type" value="Genomic_DNA"/>
</dbReference>
<organism evidence="14 15">
    <name type="scientific">Lachnellula cervina</name>
    <dbReference type="NCBI Taxonomy" id="1316786"/>
    <lineage>
        <taxon>Eukaryota</taxon>
        <taxon>Fungi</taxon>
        <taxon>Dikarya</taxon>
        <taxon>Ascomycota</taxon>
        <taxon>Pezizomycotina</taxon>
        <taxon>Leotiomycetes</taxon>
        <taxon>Helotiales</taxon>
        <taxon>Lachnaceae</taxon>
        <taxon>Lachnellula</taxon>
    </lineage>
</organism>
<evidence type="ECO:0000256" key="1">
    <source>
        <dbReference type="ARBA" id="ARBA00004137"/>
    </source>
</evidence>
<dbReference type="GO" id="GO:0047184">
    <property type="term" value="F:1-acylglycerophosphocholine O-acyltransferase activity"/>
    <property type="evidence" value="ECO:0007669"/>
    <property type="project" value="TreeGrafter"/>
</dbReference>
<keyword evidence="5" id="KW-0999">Mitochondrion inner membrane</keyword>
<dbReference type="InterPro" id="IPR002123">
    <property type="entry name" value="Plipid/glycerol_acylTrfase"/>
</dbReference>
<evidence type="ECO:0000313" key="14">
    <source>
        <dbReference type="EMBL" id="TVY50472.1"/>
    </source>
</evidence>
<evidence type="ECO:0000256" key="5">
    <source>
        <dbReference type="ARBA" id="ARBA00022792"/>
    </source>
</evidence>
<evidence type="ECO:0000256" key="3">
    <source>
        <dbReference type="ARBA" id="ARBA00022679"/>
    </source>
</evidence>
<dbReference type="Proteomes" id="UP000481288">
    <property type="component" value="Unassembled WGS sequence"/>
</dbReference>
<keyword evidence="15" id="KW-1185">Reference proteome</keyword>
<comment type="subcellular location">
    <subcellularLocation>
        <location evidence="1">Mitochondrion inner membrane</location>
        <topology evidence="1">Peripheral membrane protein</topology>
        <orientation evidence="1">Intermembrane side</orientation>
    </subcellularLocation>
    <subcellularLocation>
        <location evidence="10">Mitochondrion outer membrane</location>
        <topology evidence="10">Peripheral membrane protein</topology>
        <orientation evidence="10">Intermembrane side</orientation>
    </subcellularLocation>
</comment>
<comment type="similarity">
    <text evidence="2 12">Belongs to the taffazin family.</text>
</comment>
<gene>
    <name evidence="14" type="primary">TAZ1</name>
    <name evidence="14" type="ORF">LCER1_G007556</name>
</gene>
<keyword evidence="7" id="KW-0496">Mitochondrion</keyword>
<dbReference type="PANTHER" id="PTHR12497:SF0">
    <property type="entry name" value="TAFAZZIN"/>
    <property type="match status" value="1"/>
</dbReference>
<dbReference type="GO" id="GO:0007007">
    <property type="term" value="P:inner mitochondrial membrane organization"/>
    <property type="evidence" value="ECO:0007669"/>
    <property type="project" value="TreeGrafter"/>
</dbReference>
<dbReference type="OrthoDB" id="193467at2759"/>
<keyword evidence="3 14" id="KW-0808">Transferase</keyword>
<name>A0A7D8YL39_9HELO</name>
<keyword evidence="9 14" id="KW-0012">Acyltransferase</keyword>
<evidence type="ECO:0000256" key="2">
    <source>
        <dbReference type="ARBA" id="ARBA00010524"/>
    </source>
</evidence>
<evidence type="ECO:0000256" key="8">
    <source>
        <dbReference type="ARBA" id="ARBA00023136"/>
    </source>
</evidence>
<dbReference type="Pfam" id="PF01553">
    <property type="entry name" value="Acyltransferase"/>
    <property type="match status" value="1"/>
</dbReference>
<sequence length="377" mass="42605">MSTPPPPPSTPSLSLPWRFSSSLIMGLTGSVSRGFLFGMNRTEVVGLDRFLETLDKRKDVEGRERGLITVSNHVSVVDDPLIWGVLPFKYAFSPSNHRWSLGSYDICFQNKFLSSFFTYGQVLPTHRGDYSPNHGGLFQPTMTQAIRLLSSQPFAKTLNTETSPAISDPFSGGSLTYSTTGTDNFPAPSAYLSRRHSWVHIFPEGRVHQHPAKSLRYFKWGVSRLILESEPLPDIIPIFIDGNQQIMHEAREWPRFVPRAGKDIKIAFGEKVDGEKVFGELRARWKRLVKLQKDALVKKGLRTDLEMGELSEGLKYCSEAEALRKEVTRRIRLEVLKVRRELGYPDEDPKQGLVETWIEEGAKKTGKMEDGSYVGET</sequence>
<keyword evidence="6" id="KW-0443">Lipid metabolism</keyword>
<evidence type="ECO:0000256" key="4">
    <source>
        <dbReference type="ARBA" id="ARBA00022787"/>
    </source>
</evidence>
<proteinExistence type="inferred from homology"/>
<evidence type="ECO:0000313" key="15">
    <source>
        <dbReference type="Proteomes" id="UP000481288"/>
    </source>
</evidence>
<dbReference type="GO" id="GO:0005743">
    <property type="term" value="C:mitochondrial inner membrane"/>
    <property type="evidence" value="ECO:0007669"/>
    <property type="project" value="UniProtKB-SubCell"/>
</dbReference>
<evidence type="ECO:0000256" key="6">
    <source>
        <dbReference type="ARBA" id="ARBA00023098"/>
    </source>
</evidence>
<dbReference type="GO" id="GO:0005741">
    <property type="term" value="C:mitochondrial outer membrane"/>
    <property type="evidence" value="ECO:0007669"/>
    <property type="project" value="UniProtKB-SubCell"/>
</dbReference>
<comment type="caution">
    <text evidence="14">The sequence shown here is derived from an EMBL/GenBank/DDBJ whole genome shotgun (WGS) entry which is preliminary data.</text>
</comment>
<dbReference type="SUPFAM" id="SSF69593">
    <property type="entry name" value="Glycerol-3-phosphate (1)-acyltransferase"/>
    <property type="match status" value="1"/>
</dbReference>
<dbReference type="PRINTS" id="PR00979">
    <property type="entry name" value="TAFAZZIN"/>
</dbReference>
<evidence type="ECO:0000256" key="9">
    <source>
        <dbReference type="ARBA" id="ARBA00023315"/>
    </source>
</evidence>
<keyword evidence="4" id="KW-1000">Mitochondrion outer membrane</keyword>
<evidence type="ECO:0000256" key="11">
    <source>
        <dbReference type="ARBA" id="ARBA00047906"/>
    </source>
</evidence>
<accession>A0A7D8YL39</accession>
<dbReference type="InterPro" id="IPR000872">
    <property type="entry name" value="Tafazzin"/>
</dbReference>
<evidence type="ECO:0000256" key="12">
    <source>
        <dbReference type="RuleBase" id="RU365062"/>
    </source>
</evidence>
<evidence type="ECO:0000256" key="7">
    <source>
        <dbReference type="ARBA" id="ARBA00023128"/>
    </source>
</evidence>
<dbReference type="CDD" id="cd07989">
    <property type="entry name" value="LPLAT_AGPAT-like"/>
    <property type="match status" value="1"/>
</dbReference>
<comment type="catalytic activity">
    <reaction evidence="11">
        <text>1'-[1,2-diacyl-sn-glycero-3-phospho],3'-[1-acyl-sn-glycero-3-phospho]-glycerol + a 1,2-diacyl-sn-glycero-3-phosphocholine = a cardiolipin + a 1-acyl-sn-glycero-3-phosphocholine</text>
        <dbReference type="Rhea" id="RHEA:33731"/>
        <dbReference type="ChEBI" id="CHEBI:57643"/>
        <dbReference type="ChEBI" id="CHEBI:58168"/>
        <dbReference type="ChEBI" id="CHEBI:62237"/>
        <dbReference type="ChEBI" id="CHEBI:64743"/>
    </reaction>
    <physiologicalReaction direction="left-to-right" evidence="11">
        <dbReference type="Rhea" id="RHEA:33732"/>
    </physiologicalReaction>
    <physiologicalReaction direction="right-to-left" evidence="11">
        <dbReference type="Rhea" id="RHEA:33733"/>
    </physiologicalReaction>
</comment>
<dbReference type="GO" id="GO:0035965">
    <property type="term" value="P:cardiolipin acyl-chain remodeling"/>
    <property type="evidence" value="ECO:0007669"/>
    <property type="project" value="TreeGrafter"/>
</dbReference>
<evidence type="ECO:0000259" key="13">
    <source>
        <dbReference type="SMART" id="SM00563"/>
    </source>
</evidence>
<dbReference type="PANTHER" id="PTHR12497">
    <property type="entry name" value="TAZ PROTEIN TAFAZZIN"/>
    <property type="match status" value="1"/>
</dbReference>
<keyword evidence="8" id="KW-0472">Membrane</keyword>
<feature type="domain" description="Phospholipid/glycerol acyltransferase" evidence="13">
    <location>
        <begin position="67"/>
        <end position="243"/>
    </location>
</feature>
<reference evidence="14 15" key="1">
    <citation type="submission" date="2018-05" db="EMBL/GenBank/DDBJ databases">
        <title>Whole genome sequencing for identification of molecular markers to develop diagnostic detection tools for the regulated plant pathogen Lachnellula willkommii.</title>
        <authorList>
            <person name="Giroux E."/>
            <person name="Bilodeau G."/>
        </authorList>
    </citation>
    <scope>NUCLEOTIDE SEQUENCE [LARGE SCALE GENOMIC DNA]</scope>
    <source>
        <strain evidence="14 15">CBS 625.97</strain>
    </source>
</reference>
<protein>
    <recommendedName>
        <fullName evidence="12">Tafazzin family protein</fullName>
    </recommendedName>
</protein>
<evidence type="ECO:0000256" key="10">
    <source>
        <dbReference type="ARBA" id="ARBA00024323"/>
    </source>
</evidence>
<dbReference type="AlphaFoldDB" id="A0A7D8YL39"/>
<dbReference type="SMART" id="SM00563">
    <property type="entry name" value="PlsC"/>
    <property type="match status" value="1"/>
</dbReference>